<dbReference type="Proteomes" id="UP001597063">
    <property type="component" value="Unassembled WGS sequence"/>
</dbReference>
<comment type="subcellular location">
    <subcellularLocation>
        <location evidence="1">Membrane</location>
        <topology evidence="1">Multi-pass membrane protein</topology>
    </subcellularLocation>
</comment>
<gene>
    <name evidence="9" type="ORF">ACFQZM_19760</name>
</gene>
<evidence type="ECO:0000256" key="8">
    <source>
        <dbReference type="SAM" id="Phobius"/>
    </source>
</evidence>
<feature type="transmembrane region" description="Helical" evidence="8">
    <location>
        <begin position="73"/>
        <end position="94"/>
    </location>
</feature>
<feature type="transmembrane region" description="Helical" evidence="8">
    <location>
        <begin position="211"/>
        <end position="231"/>
    </location>
</feature>
<dbReference type="PIRSF" id="PIRSF002744">
    <property type="entry name" value="Pur-cyt_permease"/>
    <property type="match status" value="1"/>
</dbReference>
<dbReference type="RefSeq" id="WP_131760569.1">
    <property type="nucleotide sequence ID" value="NZ_CAACUY010000121.1"/>
</dbReference>
<keyword evidence="3 7" id="KW-0813">Transport</keyword>
<dbReference type="PANTHER" id="PTHR31806">
    <property type="entry name" value="PURINE-CYTOSINE PERMEASE FCY2-RELATED"/>
    <property type="match status" value="1"/>
</dbReference>
<comment type="caution">
    <text evidence="9">The sequence shown here is derived from an EMBL/GenBank/DDBJ whole genome shotgun (WGS) entry which is preliminary data.</text>
</comment>
<feature type="transmembrane region" description="Helical" evidence="8">
    <location>
        <begin position="411"/>
        <end position="430"/>
    </location>
</feature>
<organism evidence="9 10">
    <name type="scientific">Actinomadura fibrosa</name>
    <dbReference type="NCBI Taxonomy" id="111802"/>
    <lineage>
        <taxon>Bacteria</taxon>
        <taxon>Bacillati</taxon>
        <taxon>Actinomycetota</taxon>
        <taxon>Actinomycetes</taxon>
        <taxon>Streptosporangiales</taxon>
        <taxon>Thermomonosporaceae</taxon>
        <taxon>Actinomadura</taxon>
    </lineage>
</organism>
<feature type="transmembrane region" description="Helical" evidence="8">
    <location>
        <begin position="181"/>
        <end position="199"/>
    </location>
</feature>
<feature type="transmembrane region" description="Helical" evidence="8">
    <location>
        <begin position="371"/>
        <end position="390"/>
    </location>
</feature>
<dbReference type="PANTHER" id="PTHR31806:SF1">
    <property type="entry name" value="PURINE-CYTOSINE PERMEASE FCY2-RELATED"/>
    <property type="match status" value="1"/>
</dbReference>
<feature type="transmembrane region" description="Helical" evidence="8">
    <location>
        <begin position="297"/>
        <end position="320"/>
    </location>
</feature>
<keyword evidence="4 8" id="KW-0812">Transmembrane</keyword>
<feature type="transmembrane region" description="Helical" evidence="8">
    <location>
        <begin position="115"/>
        <end position="135"/>
    </location>
</feature>
<feature type="transmembrane region" description="Helical" evidence="8">
    <location>
        <begin position="341"/>
        <end position="359"/>
    </location>
</feature>
<feature type="transmembrane region" description="Helical" evidence="8">
    <location>
        <begin position="155"/>
        <end position="174"/>
    </location>
</feature>
<keyword evidence="6 7" id="KW-0472">Membrane</keyword>
<accession>A0ABW2XQM9</accession>
<evidence type="ECO:0000256" key="7">
    <source>
        <dbReference type="PIRNR" id="PIRNR002744"/>
    </source>
</evidence>
<dbReference type="InterPro" id="IPR001248">
    <property type="entry name" value="Pur-cyt_permease"/>
</dbReference>
<evidence type="ECO:0000256" key="5">
    <source>
        <dbReference type="ARBA" id="ARBA00022989"/>
    </source>
</evidence>
<evidence type="ECO:0000256" key="4">
    <source>
        <dbReference type="ARBA" id="ARBA00022692"/>
    </source>
</evidence>
<dbReference type="Pfam" id="PF02133">
    <property type="entry name" value="Transp_cyt_pur"/>
    <property type="match status" value="1"/>
</dbReference>
<name>A0ABW2XQM9_9ACTN</name>
<evidence type="ECO:0000256" key="1">
    <source>
        <dbReference type="ARBA" id="ARBA00004141"/>
    </source>
</evidence>
<keyword evidence="5 8" id="KW-1133">Transmembrane helix</keyword>
<feature type="transmembrane region" description="Helical" evidence="8">
    <location>
        <begin position="252"/>
        <end position="277"/>
    </location>
</feature>
<evidence type="ECO:0000256" key="2">
    <source>
        <dbReference type="ARBA" id="ARBA00008974"/>
    </source>
</evidence>
<dbReference type="EMBL" id="JBHTGP010000011">
    <property type="protein sequence ID" value="MFD0686745.1"/>
    <property type="molecule type" value="Genomic_DNA"/>
</dbReference>
<feature type="transmembrane region" description="Helical" evidence="8">
    <location>
        <begin position="450"/>
        <end position="466"/>
    </location>
</feature>
<dbReference type="InterPro" id="IPR026030">
    <property type="entry name" value="Pur-cyt_permease_Fcy2/21/22"/>
</dbReference>
<proteinExistence type="inferred from homology"/>
<evidence type="ECO:0000256" key="3">
    <source>
        <dbReference type="ARBA" id="ARBA00022448"/>
    </source>
</evidence>
<dbReference type="Gene3D" id="1.10.4160.10">
    <property type="entry name" value="Hydantoin permease"/>
    <property type="match status" value="1"/>
</dbReference>
<evidence type="ECO:0000313" key="10">
    <source>
        <dbReference type="Proteomes" id="UP001597063"/>
    </source>
</evidence>
<comment type="similarity">
    <text evidence="2 7">Belongs to the purine-cytosine permease (2.A.39) family.</text>
</comment>
<evidence type="ECO:0000256" key="6">
    <source>
        <dbReference type="ARBA" id="ARBA00023136"/>
    </source>
</evidence>
<reference evidence="10" key="1">
    <citation type="journal article" date="2019" name="Int. J. Syst. Evol. Microbiol.">
        <title>The Global Catalogue of Microorganisms (GCM) 10K type strain sequencing project: providing services to taxonomists for standard genome sequencing and annotation.</title>
        <authorList>
            <consortium name="The Broad Institute Genomics Platform"/>
            <consortium name="The Broad Institute Genome Sequencing Center for Infectious Disease"/>
            <person name="Wu L."/>
            <person name="Ma J."/>
        </authorList>
    </citation>
    <scope>NUCLEOTIDE SEQUENCE [LARGE SCALE GENOMIC DNA]</scope>
    <source>
        <strain evidence="10">JCM 9371</strain>
    </source>
</reference>
<evidence type="ECO:0000313" key="9">
    <source>
        <dbReference type="EMBL" id="MFD0686745.1"/>
    </source>
</evidence>
<keyword evidence="10" id="KW-1185">Reference proteome</keyword>
<feature type="transmembrane region" description="Helical" evidence="8">
    <location>
        <begin position="44"/>
        <end position="67"/>
    </location>
</feature>
<sequence>MTETKDPAAGIVVREGDYGDRIAAVEPGGAGFIPLDQRHGRPRALFWTWTSPNLEFATVFLGVLAVAAFGLTFWQAAAAIVVGTALGSVTHGVLSARGPRYGVPEMVLGRVPFGYRGNLLPSTLNSVAGGVGWFAVNSVSGSLALNTLTGLPKPLCLAIVVALQAGVAFFGHNLVHAYERYAFPVLAVVFAVASAIILAKADFGAPAPAGAGPGGIGGFLVVVGATFGYAAGWNPYAADYTRYLPPDTDRKATGLSAALGVFTGCVVLEVVGAASATLGGKALADPTGAFTGHLPSVVANLTLLVIAIGAVGANAINIYSGSMSFVATGIRLPLPVGLQRALVAVAFGAVGLVVAYFGLDDAGHDYEAFLLVIAYWIGPWLGVVLTDMALRRRTPVPDERMEAMTFDTGHRSWAGPAAMALGVVLSVWLFSNQEKYVGVVPDRWPSFGDITFAVGFVIAAAAYTALRRAPGFRPNG</sequence>
<protein>
    <submittedName>
        <fullName evidence="9">Purine-cytosine permease family protein</fullName>
    </submittedName>
</protein>